<feature type="compositionally biased region" description="Polar residues" evidence="1">
    <location>
        <begin position="30"/>
        <end position="43"/>
    </location>
</feature>
<name>A0AAW1BF97_CROAD</name>
<dbReference type="Proteomes" id="UP001474421">
    <property type="component" value="Unassembled WGS sequence"/>
</dbReference>
<evidence type="ECO:0000256" key="2">
    <source>
        <dbReference type="SAM" id="SignalP"/>
    </source>
</evidence>
<evidence type="ECO:0000313" key="3">
    <source>
        <dbReference type="EMBL" id="KAK9400629.1"/>
    </source>
</evidence>
<dbReference type="EMBL" id="JAOTOJ010000005">
    <property type="protein sequence ID" value="KAK9400629.1"/>
    <property type="molecule type" value="Genomic_DNA"/>
</dbReference>
<feature type="signal peptide" evidence="2">
    <location>
        <begin position="1"/>
        <end position="15"/>
    </location>
</feature>
<sequence length="135" mass="15059">MLLLIICASIQGCTMREGCSPLPNPISHHLTTSLEDPRPSTSAMALEELDSPRRHGKLQRKGTETRDASTVLAPTSQPKEGSTSMEAFRLSLEDLRVAVLQNLKTMNRRLEAQNRRLCALEEWRAESEAHRNGLP</sequence>
<keyword evidence="4" id="KW-1185">Reference proteome</keyword>
<gene>
    <name evidence="3" type="ORF">NXF25_011343</name>
</gene>
<keyword evidence="2" id="KW-0732">Signal</keyword>
<reference evidence="3 4" key="1">
    <citation type="journal article" date="2024" name="Proc. Natl. Acad. Sci. U.S.A.">
        <title>The genetic regulatory architecture and epigenomic basis for age-related changes in rattlesnake venom.</title>
        <authorList>
            <person name="Hogan M.P."/>
            <person name="Holding M.L."/>
            <person name="Nystrom G.S."/>
            <person name="Colston T.J."/>
            <person name="Bartlett D.A."/>
            <person name="Mason A.J."/>
            <person name="Ellsworth S.A."/>
            <person name="Rautsaw R.M."/>
            <person name="Lawrence K.C."/>
            <person name="Strickland J.L."/>
            <person name="He B."/>
            <person name="Fraser P."/>
            <person name="Margres M.J."/>
            <person name="Gilbert D.M."/>
            <person name="Gibbs H.L."/>
            <person name="Parkinson C.L."/>
            <person name="Rokyta D.R."/>
        </authorList>
    </citation>
    <scope>NUCLEOTIDE SEQUENCE [LARGE SCALE GENOMIC DNA]</scope>
    <source>
        <strain evidence="3">DRR0105</strain>
    </source>
</reference>
<organism evidence="3 4">
    <name type="scientific">Crotalus adamanteus</name>
    <name type="common">Eastern diamondback rattlesnake</name>
    <dbReference type="NCBI Taxonomy" id="8729"/>
    <lineage>
        <taxon>Eukaryota</taxon>
        <taxon>Metazoa</taxon>
        <taxon>Chordata</taxon>
        <taxon>Craniata</taxon>
        <taxon>Vertebrata</taxon>
        <taxon>Euteleostomi</taxon>
        <taxon>Lepidosauria</taxon>
        <taxon>Squamata</taxon>
        <taxon>Bifurcata</taxon>
        <taxon>Unidentata</taxon>
        <taxon>Episquamata</taxon>
        <taxon>Toxicofera</taxon>
        <taxon>Serpentes</taxon>
        <taxon>Colubroidea</taxon>
        <taxon>Viperidae</taxon>
        <taxon>Crotalinae</taxon>
        <taxon>Crotalus</taxon>
    </lineage>
</organism>
<evidence type="ECO:0000313" key="4">
    <source>
        <dbReference type="Proteomes" id="UP001474421"/>
    </source>
</evidence>
<proteinExistence type="predicted"/>
<accession>A0AAW1BF97</accession>
<feature type="compositionally biased region" description="Polar residues" evidence="1">
    <location>
        <begin position="72"/>
        <end position="84"/>
    </location>
</feature>
<protein>
    <submittedName>
        <fullName evidence="3">Uncharacterized protein</fullName>
    </submittedName>
</protein>
<dbReference type="AlphaFoldDB" id="A0AAW1BF97"/>
<feature type="region of interest" description="Disordered" evidence="1">
    <location>
        <begin position="30"/>
        <end position="84"/>
    </location>
</feature>
<feature type="chain" id="PRO_5043575820" evidence="2">
    <location>
        <begin position="16"/>
        <end position="135"/>
    </location>
</feature>
<comment type="caution">
    <text evidence="3">The sequence shown here is derived from an EMBL/GenBank/DDBJ whole genome shotgun (WGS) entry which is preliminary data.</text>
</comment>
<evidence type="ECO:0000256" key="1">
    <source>
        <dbReference type="SAM" id="MobiDB-lite"/>
    </source>
</evidence>